<comment type="similarity">
    <text evidence="1">Belongs to the importin alpha family.</text>
</comment>
<dbReference type="GeneID" id="94844221"/>
<keyword evidence="2" id="KW-0813">Transport</keyword>
<protein>
    <submittedName>
        <fullName evidence="4">Uncharacterized protein</fullName>
    </submittedName>
</protein>
<dbReference type="InterPro" id="IPR011989">
    <property type="entry name" value="ARM-like"/>
</dbReference>
<dbReference type="SUPFAM" id="SSF48371">
    <property type="entry name" value="ARM repeat"/>
    <property type="match status" value="1"/>
</dbReference>
<dbReference type="EMBL" id="MLAK01001008">
    <property type="protein sequence ID" value="OHS99366.1"/>
    <property type="molecule type" value="Genomic_DNA"/>
</dbReference>
<sequence>MNSDRIGSLPSLKDLPTRKFHSKPAEDPYVFQPVVRSLLTDKIEISTTYLQTKFSEEHILDTFISNDPSKIDQICKNLTALLQNHESHQTTILNNENIVEAINNSITCINNANLVTSFSMFILSLLENDNTVMVDSGILFGMRDLINNYPDQILNFYHEVPLVSTYARDAIICNGIISDIIDKIKNEQYTTNDTCVKSAHTLLSLFSCSEPIANNVIEPFLPEIIHLLNIGNEKALYYIIHTVINIVRKNHDFVSDIYELKIHEYAAKILPIKSLTRICVHMIVNLGVCETMGIAHLMNAGVIQSLIDLTKNHEVAPSSYWALSNCTESAPSIIIPFIPVELLSDTLALLNSQNIDEITKKECVYFLGTLLLYSPIEKFHIIVSNEILEQIITMLSSSNDSLVCRCLDALGRVLFVGITNEKKKYVISMICSSPELSSHMERISSSDNTILSNKAKTFMSEADKKKKEL</sequence>
<accession>A0A1J4JJM4</accession>
<comment type="caution">
    <text evidence="4">The sequence shown here is derived from an EMBL/GenBank/DDBJ whole genome shotgun (WGS) entry which is preliminary data.</text>
</comment>
<name>A0A1J4JJM4_9EUKA</name>
<gene>
    <name evidence="4" type="ORF">TRFO_34175</name>
</gene>
<proteinExistence type="inferred from homology"/>
<keyword evidence="3" id="KW-0653">Protein transport</keyword>
<dbReference type="Proteomes" id="UP000179807">
    <property type="component" value="Unassembled WGS sequence"/>
</dbReference>
<dbReference type="OrthoDB" id="10646319at2759"/>
<reference evidence="4" key="1">
    <citation type="submission" date="2016-10" db="EMBL/GenBank/DDBJ databases">
        <authorList>
            <person name="Benchimol M."/>
            <person name="Almeida L.G."/>
            <person name="Vasconcelos A.T."/>
            <person name="Perreira-Neves A."/>
            <person name="Rosa I.A."/>
            <person name="Tasca T."/>
            <person name="Bogo M.R."/>
            <person name="de Souza W."/>
        </authorList>
    </citation>
    <scope>NUCLEOTIDE SEQUENCE [LARGE SCALE GENOMIC DNA]</scope>
    <source>
        <strain evidence="4">K</strain>
    </source>
</reference>
<keyword evidence="5" id="KW-1185">Reference proteome</keyword>
<evidence type="ECO:0000313" key="5">
    <source>
        <dbReference type="Proteomes" id="UP000179807"/>
    </source>
</evidence>
<dbReference type="PANTHER" id="PTHR23316">
    <property type="entry name" value="IMPORTIN ALPHA"/>
    <property type="match status" value="1"/>
</dbReference>
<evidence type="ECO:0000256" key="2">
    <source>
        <dbReference type="ARBA" id="ARBA00022448"/>
    </source>
</evidence>
<dbReference type="GO" id="GO:0015031">
    <property type="term" value="P:protein transport"/>
    <property type="evidence" value="ECO:0007669"/>
    <property type="project" value="UniProtKB-KW"/>
</dbReference>
<organism evidence="4 5">
    <name type="scientific">Tritrichomonas foetus</name>
    <dbReference type="NCBI Taxonomy" id="1144522"/>
    <lineage>
        <taxon>Eukaryota</taxon>
        <taxon>Metamonada</taxon>
        <taxon>Parabasalia</taxon>
        <taxon>Tritrichomonadida</taxon>
        <taxon>Tritrichomonadidae</taxon>
        <taxon>Tritrichomonas</taxon>
    </lineage>
</organism>
<evidence type="ECO:0000313" key="4">
    <source>
        <dbReference type="EMBL" id="OHS99366.1"/>
    </source>
</evidence>
<dbReference type="VEuPathDB" id="TrichDB:TRFO_34175"/>
<dbReference type="AlphaFoldDB" id="A0A1J4JJM4"/>
<dbReference type="RefSeq" id="XP_068352503.1">
    <property type="nucleotide sequence ID" value="XM_068509517.1"/>
</dbReference>
<evidence type="ECO:0000256" key="1">
    <source>
        <dbReference type="ARBA" id="ARBA00010394"/>
    </source>
</evidence>
<dbReference type="Gene3D" id="1.25.10.10">
    <property type="entry name" value="Leucine-rich Repeat Variant"/>
    <property type="match status" value="1"/>
</dbReference>
<evidence type="ECO:0000256" key="3">
    <source>
        <dbReference type="ARBA" id="ARBA00022927"/>
    </source>
</evidence>
<dbReference type="InterPro" id="IPR016024">
    <property type="entry name" value="ARM-type_fold"/>
</dbReference>